<reference evidence="1 2" key="1">
    <citation type="submission" date="2014-06" db="EMBL/GenBank/DDBJ databases">
        <authorList>
            <consortium name="DOE Joint Genome Institute"/>
            <person name="Kuo A."/>
            <person name="Kohler A."/>
            <person name="Nagy L.G."/>
            <person name="Floudas D."/>
            <person name="Copeland A."/>
            <person name="Barry K.W."/>
            <person name="Cichocki N."/>
            <person name="Veneault-Fourrey C."/>
            <person name="LaButti K."/>
            <person name="Lindquist E.A."/>
            <person name="Lipzen A."/>
            <person name="Lundell T."/>
            <person name="Morin E."/>
            <person name="Murat C."/>
            <person name="Sun H."/>
            <person name="Tunlid A."/>
            <person name="Henrissat B."/>
            <person name="Grigoriev I.V."/>
            <person name="Hibbett D.S."/>
            <person name="Martin F."/>
            <person name="Nordberg H.P."/>
            <person name="Cantor M.N."/>
            <person name="Hua S.X."/>
        </authorList>
    </citation>
    <scope>NUCLEOTIDE SEQUENCE [LARGE SCALE GENOMIC DNA]</scope>
    <source>
        <strain evidence="1 2">ATCC 200175</strain>
    </source>
</reference>
<dbReference type="EMBL" id="KN819483">
    <property type="protein sequence ID" value="KIJ09261.1"/>
    <property type="molecule type" value="Genomic_DNA"/>
</dbReference>
<dbReference type="HOGENOM" id="CLU_2460799_0_0_1"/>
<feature type="non-terminal residue" evidence="1">
    <location>
        <position position="89"/>
    </location>
</feature>
<gene>
    <name evidence="1" type="ORF">PAXINDRAFT_172552</name>
</gene>
<evidence type="ECO:0000313" key="1">
    <source>
        <dbReference type="EMBL" id="KIJ09261.1"/>
    </source>
</evidence>
<evidence type="ECO:0000313" key="2">
    <source>
        <dbReference type="Proteomes" id="UP000053647"/>
    </source>
</evidence>
<proteinExistence type="predicted"/>
<dbReference type="Proteomes" id="UP000053647">
    <property type="component" value="Unassembled WGS sequence"/>
</dbReference>
<keyword evidence="2" id="KW-1185">Reference proteome</keyword>
<protein>
    <submittedName>
        <fullName evidence="1">Uncharacterized protein</fullName>
    </submittedName>
</protein>
<dbReference type="AlphaFoldDB" id="A0A0C9TQ26"/>
<name>A0A0C9TQ26_PAXIN</name>
<reference evidence="2" key="2">
    <citation type="submission" date="2015-01" db="EMBL/GenBank/DDBJ databases">
        <title>Evolutionary Origins and Diversification of the Mycorrhizal Mutualists.</title>
        <authorList>
            <consortium name="DOE Joint Genome Institute"/>
            <consortium name="Mycorrhizal Genomics Consortium"/>
            <person name="Kohler A."/>
            <person name="Kuo A."/>
            <person name="Nagy L.G."/>
            <person name="Floudas D."/>
            <person name="Copeland A."/>
            <person name="Barry K.W."/>
            <person name="Cichocki N."/>
            <person name="Veneault-Fourrey C."/>
            <person name="LaButti K."/>
            <person name="Lindquist E.A."/>
            <person name="Lipzen A."/>
            <person name="Lundell T."/>
            <person name="Morin E."/>
            <person name="Murat C."/>
            <person name="Riley R."/>
            <person name="Ohm R."/>
            <person name="Sun H."/>
            <person name="Tunlid A."/>
            <person name="Henrissat B."/>
            <person name="Grigoriev I.V."/>
            <person name="Hibbett D.S."/>
            <person name="Martin F."/>
        </authorList>
    </citation>
    <scope>NUCLEOTIDE SEQUENCE [LARGE SCALE GENOMIC DNA]</scope>
    <source>
        <strain evidence="2">ATCC 200175</strain>
    </source>
</reference>
<dbReference type="OrthoDB" id="10463657at2759"/>
<accession>A0A0C9TQ26</accession>
<organism evidence="1 2">
    <name type="scientific">Paxillus involutus ATCC 200175</name>
    <dbReference type="NCBI Taxonomy" id="664439"/>
    <lineage>
        <taxon>Eukaryota</taxon>
        <taxon>Fungi</taxon>
        <taxon>Dikarya</taxon>
        <taxon>Basidiomycota</taxon>
        <taxon>Agaricomycotina</taxon>
        <taxon>Agaricomycetes</taxon>
        <taxon>Agaricomycetidae</taxon>
        <taxon>Boletales</taxon>
        <taxon>Paxilineae</taxon>
        <taxon>Paxillaceae</taxon>
        <taxon>Paxillus</taxon>
    </lineage>
</organism>
<sequence>MSTSFLSVASVNANDRVSLQFLEGQEDWPRCLFFYADENQVMLSRHLDSPPECTPLRGVFIADSASGLVACATFSTNLLLNHPVARIIV</sequence>